<gene>
    <name evidence="3" type="ORF">GCM10010307_00350</name>
</gene>
<evidence type="ECO:0008006" key="5">
    <source>
        <dbReference type="Google" id="ProtNLM"/>
    </source>
</evidence>
<keyword evidence="2" id="KW-0812">Transmembrane</keyword>
<comment type="caution">
    <text evidence="3">The sequence shown here is derived from an EMBL/GenBank/DDBJ whole genome shotgun (WGS) entry which is preliminary data.</text>
</comment>
<keyword evidence="4" id="KW-1185">Reference proteome</keyword>
<organism evidence="3 4">
    <name type="scientific">Streptomyces vastus</name>
    <dbReference type="NCBI Taxonomy" id="285451"/>
    <lineage>
        <taxon>Bacteria</taxon>
        <taxon>Bacillati</taxon>
        <taxon>Actinomycetota</taxon>
        <taxon>Actinomycetes</taxon>
        <taxon>Kitasatosporales</taxon>
        <taxon>Streptomycetaceae</taxon>
        <taxon>Streptomyces</taxon>
    </lineage>
</organism>
<evidence type="ECO:0000256" key="1">
    <source>
        <dbReference type="SAM" id="MobiDB-lite"/>
    </source>
</evidence>
<dbReference type="RefSeq" id="WP_344386592.1">
    <property type="nucleotide sequence ID" value="NZ_BAAASJ010000001.1"/>
</dbReference>
<sequence>MTEIPTSGDGQPEESPAAPEDSATAAPTKKPVRRGRVAAIAGSVLVAAAVVAGTGYTVVTVKDADRDAGAPVWKFPKAKADAGKTAAASGLVGMLVPYDTEVWTRGPDLGEYGSDALLSGEEATALRKKTLRDLPRSQRRQLERQVDKQHIKGIAMRSYLNAESLNHSVDDHAGYTASIELIQMDKGAVKNIAAFQRDFLDILDVFRKGPKIEGHKDAECFLPPRDGRGKLDTMFCSAYEGDVLINATAYGVEPLDTEGVAKLLRAQLDRISEPGEAV</sequence>
<evidence type="ECO:0000313" key="4">
    <source>
        <dbReference type="Proteomes" id="UP001500151"/>
    </source>
</evidence>
<evidence type="ECO:0000256" key="2">
    <source>
        <dbReference type="SAM" id="Phobius"/>
    </source>
</evidence>
<feature type="region of interest" description="Disordered" evidence="1">
    <location>
        <begin position="1"/>
        <end position="32"/>
    </location>
</feature>
<accession>A0ABN3Q6K6</accession>
<dbReference type="Proteomes" id="UP001500151">
    <property type="component" value="Unassembled WGS sequence"/>
</dbReference>
<proteinExistence type="predicted"/>
<feature type="transmembrane region" description="Helical" evidence="2">
    <location>
        <begin position="37"/>
        <end position="59"/>
    </location>
</feature>
<dbReference type="EMBL" id="BAAASJ010000001">
    <property type="protein sequence ID" value="GAA2618377.1"/>
    <property type="molecule type" value="Genomic_DNA"/>
</dbReference>
<keyword evidence="2" id="KW-0472">Membrane</keyword>
<evidence type="ECO:0000313" key="3">
    <source>
        <dbReference type="EMBL" id="GAA2618377.1"/>
    </source>
</evidence>
<protein>
    <recommendedName>
        <fullName evidence="5">Secreted protein</fullName>
    </recommendedName>
</protein>
<reference evidence="3 4" key="1">
    <citation type="journal article" date="2019" name="Int. J. Syst. Evol. Microbiol.">
        <title>The Global Catalogue of Microorganisms (GCM) 10K type strain sequencing project: providing services to taxonomists for standard genome sequencing and annotation.</title>
        <authorList>
            <consortium name="The Broad Institute Genomics Platform"/>
            <consortium name="The Broad Institute Genome Sequencing Center for Infectious Disease"/>
            <person name="Wu L."/>
            <person name="Ma J."/>
        </authorList>
    </citation>
    <scope>NUCLEOTIDE SEQUENCE [LARGE SCALE GENOMIC DNA]</scope>
    <source>
        <strain evidence="3 4">JCM 4524</strain>
    </source>
</reference>
<name>A0ABN3Q6K6_9ACTN</name>
<keyword evidence="2" id="KW-1133">Transmembrane helix</keyword>